<name>A0A2S7SRS8_9BACT</name>
<evidence type="ECO:0000313" key="2">
    <source>
        <dbReference type="Proteomes" id="UP000239872"/>
    </source>
</evidence>
<protein>
    <submittedName>
        <fullName evidence="1">Uncharacterized protein</fullName>
    </submittedName>
</protein>
<reference evidence="1 2" key="1">
    <citation type="submission" date="2018-01" db="EMBL/GenBank/DDBJ databases">
        <title>A novel member of the phylum Bacteroidetes isolated from glacier ice.</title>
        <authorList>
            <person name="Liu Q."/>
            <person name="Xin Y.-H."/>
        </authorList>
    </citation>
    <scope>NUCLEOTIDE SEQUENCE [LARGE SCALE GENOMIC DNA]</scope>
    <source>
        <strain evidence="1 2">RB1R16</strain>
    </source>
</reference>
<evidence type="ECO:0000313" key="1">
    <source>
        <dbReference type="EMBL" id="PQJ09610.1"/>
    </source>
</evidence>
<dbReference type="EMBL" id="PPSL01000005">
    <property type="protein sequence ID" value="PQJ09610.1"/>
    <property type="molecule type" value="Genomic_DNA"/>
</dbReference>
<dbReference type="AlphaFoldDB" id="A0A2S7SRS8"/>
<proteinExistence type="predicted"/>
<dbReference type="Proteomes" id="UP000239872">
    <property type="component" value="Unassembled WGS sequence"/>
</dbReference>
<dbReference type="RefSeq" id="WP_105040381.1">
    <property type="nucleotide sequence ID" value="NZ_PPSL01000005.1"/>
</dbReference>
<sequence>MRQPTDLCLLCKIRPATKTNSHILSRFISTAFLEGAGARKGFSLDSDTILKQEGDQVVLGRTKTIQDSPKENYILCPECETYLGVVESLSRDTFITWRDKVALNEFSLITVIPGELKVLECTSSNPRIIRLFAYSLFWRASISSLDLFAEYSLPCDIEEELRSTLHKYEGDRLGFLAKIAADPNFSDYPYGVVTSEVFNNGDANFLMAIPHNALGFSTLLIDRFAFMLYQSLQVNDAAMQGPFNNRTLGDCKMMVVPETVWKMLFNEAPARVLLDISKNNIK</sequence>
<dbReference type="OrthoDB" id="981624at2"/>
<gene>
    <name evidence="1" type="ORF">CJD36_016860</name>
</gene>
<comment type="caution">
    <text evidence="1">The sequence shown here is derived from an EMBL/GenBank/DDBJ whole genome shotgun (WGS) entry which is preliminary data.</text>
</comment>
<organism evidence="1 2">
    <name type="scientific">Flavipsychrobacter stenotrophus</name>
    <dbReference type="NCBI Taxonomy" id="2077091"/>
    <lineage>
        <taxon>Bacteria</taxon>
        <taxon>Pseudomonadati</taxon>
        <taxon>Bacteroidota</taxon>
        <taxon>Chitinophagia</taxon>
        <taxon>Chitinophagales</taxon>
        <taxon>Chitinophagaceae</taxon>
        <taxon>Flavipsychrobacter</taxon>
    </lineage>
</organism>
<keyword evidence="2" id="KW-1185">Reference proteome</keyword>
<accession>A0A2S7SRS8</accession>